<reference evidence="8 9" key="1">
    <citation type="journal article" date="2020" name="bioRxiv">
        <title>Metabolic contributions of an alphaproteobacterial endosymbiont in the apicomplexan Cardiosporidium cionae.</title>
        <authorList>
            <person name="Hunter E.S."/>
            <person name="Paight C.J."/>
            <person name="Lane C.E."/>
        </authorList>
    </citation>
    <scope>NUCLEOTIDE SEQUENCE [LARGE SCALE GENOMIC DNA]</scope>
    <source>
        <strain evidence="8">ESH_2018</strain>
    </source>
</reference>
<name>A0ABQ7J6N5_9APIC</name>
<keyword evidence="3" id="KW-0813">Transport</keyword>
<keyword evidence="6" id="KW-0175">Coiled coil</keyword>
<dbReference type="Proteomes" id="UP000823046">
    <property type="component" value="Unassembled WGS sequence"/>
</dbReference>
<dbReference type="InterPro" id="IPR009851">
    <property type="entry name" value="Mod_r"/>
</dbReference>
<keyword evidence="9" id="KW-1185">Reference proteome</keyword>
<sequence>MRLSESKANRWKRQLDSLKRQVPAVQRVSATGDQWIVKVVRPDYSEFFTLRIILPATFPHNAPIIQLEGPPLMHAWIDQKMVVWGHPLLNGGWLSSSDLGTLMVDILREFYLNPPKPYKESPPPTQKPVESPTYSFGEYKPVERAVNPFEILLPKDFPELRDLSSKELNRLLSDREALRLFVFDLPTVKSSLDALNISMQSNQRSLKLIREMLNSIHYLDTEAQTKIATRTQKITRLIALKEEESNLKEEYNWEKFKEIFINEAKNELAQLDELKTNLVSNEMEWPAYERQFLDKRKKYHHAMAHTEMIERISKKTQIT</sequence>
<evidence type="ECO:0000256" key="4">
    <source>
        <dbReference type="ARBA" id="ARBA00022753"/>
    </source>
</evidence>
<keyword evidence="5" id="KW-0653">Protein transport</keyword>
<dbReference type="EMBL" id="JADAQX010000658">
    <property type="protein sequence ID" value="KAF8819637.1"/>
    <property type="molecule type" value="Genomic_DNA"/>
</dbReference>
<dbReference type="SUPFAM" id="SSF54495">
    <property type="entry name" value="UBC-like"/>
    <property type="match status" value="1"/>
</dbReference>
<evidence type="ECO:0000256" key="2">
    <source>
        <dbReference type="ARBA" id="ARBA00007617"/>
    </source>
</evidence>
<accession>A0ABQ7J6N5</accession>
<evidence type="ECO:0000256" key="5">
    <source>
        <dbReference type="ARBA" id="ARBA00022927"/>
    </source>
</evidence>
<dbReference type="CDD" id="cd11685">
    <property type="entry name" value="UEV_TSG101-like"/>
    <property type="match status" value="1"/>
</dbReference>
<feature type="domain" description="VPS37 C-terminal" evidence="7">
    <location>
        <begin position="162"/>
        <end position="300"/>
    </location>
</feature>
<feature type="coiled-coil region" evidence="6">
    <location>
        <begin position="257"/>
        <end position="284"/>
    </location>
</feature>
<evidence type="ECO:0000256" key="6">
    <source>
        <dbReference type="SAM" id="Coils"/>
    </source>
</evidence>
<evidence type="ECO:0000313" key="8">
    <source>
        <dbReference type="EMBL" id="KAF8819637.1"/>
    </source>
</evidence>
<comment type="similarity">
    <text evidence="2">Belongs to the VPS37 family.</text>
</comment>
<dbReference type="Pfam" id="PF07200">
    <property type="entry name" value="Mod_r"/>
    <property type="match status" value="1"/>
</dbReference>
<comment type="subcellular location">
    <subcellularLocation>
        <location evidence="1">Endosome</location>
    </subcellularLocation>
</comment>
<evidence type="ECO:0000256" key="3">
    <source>
        <dbReference type="ARBA" id="ARBA00022448"/>
    </source>
</evidence>
<proteinExistence type="inferred from homology"/>
<gene>
    <name evidence="8" type="ORF">IE077_000727</name>
</gene>
<evidence type="ECO:0000313" key="9">
    <source>
        <dbReference type="Proteomes" id="UP000823046"/>
    </source>
</evidence>
<keyword evidence="4" id="KW-0967">Endosome</keyword>
<comment type="caution">
    <text evidence="8">The sequence shown here is derived from an EMBL/GenBank/DDBJ whole genome shotgun (WGS) entry which is preliminary data.</text>
</comment>
<protein>
    <submittedName>
        <fullName evidence="8">Vacuolar protein sorting-associated protein 37A</fullName>
    </submittedName>
</protein>
<evidence type="ECO:0000256" key="1">
    <source>
        <dbReference type="ARBA" id="ARBA00004177"/>
    </source>
</evidence>
<evidence type="ECO:0000259" key="7">
    <source>
        <dbReference type="Pfam" id="PF07200"/>
    </source>
</evidence>
<dbReference type="InterPro" id="IPR016135">
    <property type="entry name" value="UBQ-conjugating_enzyme/RWD"/>
</dbReference>
<organism evidence="8 9">
    <name type="scientific">Cardiosporidium cionae</name>
    <dbReference type="NCBI Taxonomy" id="476202"/>
    <lineage>
        <taxon>Eukaryota</taxon>
        <taxon>Sar</taxon>
        <taxon>Alveolata</taxon>
        <taxon>Apicomplexa</taxon>
        <taxon>Aconoidasida</taxon>
        <taxon>Nephromycida</taxon>
        <taxon>Cardiosporidium</taxon>
    </lineage>
</organism>